<evidence type="ECO:0000313" key="2">
    <source>
        <dbReference type="EMBL" id="RDB17050.1"/>
    </source>
</evidence>
<dbReference type="EMBL" id="LUEZ02000114">
    <property type="protein sequence ID" value="RDB17050.1"/>
    <property type="molecule type" value="Genomic_DNA"/>
</dbReference>
<feature type="region of interest" description="Disordered" evidence="1">
    <location>
        <begin position="67"/>
        <end position="86"/>
    </location>
</feature>
<dbReference type="GO" id="GO:0003676">
    <property type="term" value="F:nucleic acid binding"/>
    <property type="evidence" value="ECO:0007669"/>
    <property type="project" value="InterPro"/>
</dbReference>
<organism evidence="2 3">
    <name type="scientific">Hypsizygus marmoreus</name>
    <name type="common">White beech mushroom</name>
    <name type="synonym">Agaricus marmoreus</name>
    <dbReference type="NCBI Taxonomy" id="39966"/>
    <lineage>
        <taxon>Eukaryota</taxon>
        <taxon>Fungi</taxon>
        <taxon>Dikarya</taxon>
        <taxon>Basidiomycota</taxon>
        <taxon>Agaricomycotina</taxon>
        <taxon>Agaricomycetes</taxon>
        <taxon>Agaricomycetidae</taxon>
        <taxon>Agaricales</taxon>
        <taxon>Tricholomatineae</taxon>
        <taxon>Lyophyllaceae</taxon>
        <taxon>Hypsizygus</taxon>
    </lineage>
</organism>
<dbReference type="PROSITE" id="PS00092">
    <property type="entry name" value="N6_MTASE"/>
    <property type="match status" value="1"/>
</dbReference>
<reference evidence="2" key="1">
    <citation type="submission" date="2018-04" db="EMBL/GenBank/DDBJ databases">
        <title>Whole genome sequencing of Hypsizygus marmoreus.</title>
        <authorList>
            <person name="Choi I.-G."/>
            <person name="Min B."/>
            <person name="Kim J.-G."/>
            <person name="Kim S."/>
            <person name="Oh Y.-L."/>
            <person name="Kong W.-S."/>
            <person name="Park H."/>
            <person name="Jeong J."/>
            <person name="Song E.-S."/>
        </authorList>
    </citation>
    <scope>NUCLEOTIDE SEQUENCE [LARGE SCALE GENOMIC DNA]</scope>
    <source>
        <strain evidence="2">51987-8</strain>
    </source>
</reference>
<evidence type="ECO:0000256" key="1">
    <source>
        <dbReference type="SAM" id="MobiDB-lite"/>
    </source>
</evidence>
<gene>
    <name evidence="2" type="ORF">Hypma_002017</name>
</gene>
<comment type="caution">
    <text evidence="2">The sequence shown here is derived from an EMBL/GenBank/DDBJ whole genome shotgun (WGS) entry which is preliminary data.</text>
</comment>
<protein>
    <submittedName>
        <fullName evidence="2">Uncharacterized protein</fullName>
    </submittedName>
</protein>
<sequence length="86" mass="9754">MTQRARTYTPNSPGFPLRMAIRRDGAKLTQFSTSRGNLGEEQRPDFSRDSTPAGALHKEDDIQHIVGNPPWLPLQETLHKEDDIQL</sequence>
<dbReference type="AlphaFoldDB" id="A0A369J7A8"/>
<dbReference type="Proteomes" id="UP000076154">
    <property type="component" value="Unassembled WGS sequence"/>
</dbReference>
<dbReference type="InterPro" id="IPR002052">
    <property type="entry name" value="DNA_methylase_N6_adenine_CS"/>
</dbReference>
<feature type="region of interest" description="Disordered" evidence="1">
    <location>
        <begin position="32"/>
        <end position="54"/>
    </location>
</feature>
<keyword evidence="3" id="KW-1185">Reference proteome</keyword>
<feature type="compositionally biased region" description="Basic and acidic residues" evidence="1">
    <location>
        <begin position="77"/>
        <end position="86"/>
    </location>
</feature>
<evidence type="ECO:0000313" key="3">
    <source>
        <dbReference type="Proteomes" id="UP000076154"/>
    </source>
</evidence>
<feature type="compositionally biased region" description="Basic and acidic residues" evidence="1">
    <location>
        <begin position="38"/>
        <end position="48"/>
    </location>
</feature>
<name>A0A369J7A8_HYPMA</name>
<dbReference type="GO" id="GO:0032259">
    <property type="term" value="P:methylation"/>
    <property type="evidence" value="ECO:0007669"/>
    <property type="project" value="InterPro"/>
</dbReference>
<accession>A0A369J7A8</accession>
<proteinExistence type="predicted"/>
<dbReference type="GO" id="GO:0008168">
    <property type="term" value="F:methyltransferase activity"/>
    <property type="evidence" value="ECO:0007669"/>
    <property type="project" value="InterPro"/>
</dbReference>
<dbReference type="InParanoid" id="A0A369J7A8"/>